<gene>
    <name evidence="1" type="ORF">L873DRAFT_1801086</name>
</gene>
<accession>A0A3N4JXD4</accession>
<dbReference type="EMBL" id="ML120364">
    <property type="protein sequence ID" value="RPB03016.1"/>
    <property type="molecule type" value="Genomic_DNA"/>
</dbReference>
<sequence>MAHSLATNSAQYSGIIIHINIQNITSLVTYSSGLACTVVECQSSRSPAVTRELMNLSWDNEFTAG</sequence>
<dbReference type="AlphaFoldDB" id="A0A3N4JXD4"/>
<reference evidence="1 2" key="1">
    <citation type="journal article" date="2018" name="Nat. Ecol. Evol.">
        <title>Pezizomycetes genomes reveal the molecular basis of ectomycorrhizal truffle lifestyle.</title>
        <authorList>
            <person name="Murat C."/>
            <person name="Payen T."/>
            <person name="Noel B."/>
            <person name="Kuo A."/>
            <person name="Morin E."/>
            <person name="Chen J."/>
            <person name="Kohler A."/>
            <person name="Krizsan K."/>
            <person name="Balestrini R."/>
            <person name="Da Silva C."/>
            <person name="Montanini B."/>
            <person name="Hainaut M."/>
            <person name="Levati E."/>
            <person name="Barry K.W."/>
            <person name="Belfiori B."/>
            <person name="Cichocki N."/>
            <person name="Clum A."/>
            <person name="Dockter R.B."/>
            <person name="Fauchery L."/>
            <person name="Guy J."/>
            <person name="Iotti M."/>
            <person name="Le Tacon F."/>
            <person name="Lindquist E.A."/>
            <person name="Lipzen A."/>
            <person name="Malagnac F."/>
            <person name="Mello A."/>
            <person name="Molinier V."/>
            <person name="Miyauchi S."/>
            <person name="Poulain J."/>
            <person name="Riccioni C."/>
            <person name="Rubini A."/>
            <person name="Sitrit Y."/>
            <person name="Splivallo R."/>
            <person name="Traeger S."/>
            <person name="Wang M."/>
            <person name="Zifcakova L."/>
            <person name="Wipf D."/>
            <person name="Zambonelli A."/>
            <person name="Paolocci F."/>
            <person name="Nowrousian M."/>
            <person name="Ottonello S."/>
            <person name="Baldrian P."/>
            <person name="Spatafora J.W."/>
            <person name="Henrissat B."/>
            <person name="Nagy L.G."/>
            <person name="Aury J.M."/>
            <person name="Wincker P."/>
            <person name="Grigoriev I.V."/>
            <person name="Bonfante P."/>
            <person name="Martin F.M."/>
        </authorList>
    </citation>
    <scope>NUCLEOTIDE SEQUENCE [LARGE SCALE GENOMIC DNA]</scope>
    <source>
        <strain evidence="1 2">120613-1</strain>
    </source>
</reference>
<dbReference type="Proteomes" id="UP000276215">
    <property type="component" value="Unassembled WGS sequence"/>
</dbReference>
<keyword evidence="2" id="KW-1185">Reference proteome</keyword>
<evidence type="ECO:0000313" key="1">
    <source>
        <dbReference type="EMBL" id="RPB03016.1"/>
    </source>
</evidence>
<organism evidence="1 2">
    <name type="scientific">Choiromyces venosus 120613-1</name>
    <dbReference type="NCBI Taxonomy" id="1336337"/>
    <lineage>
        <taxon>Eukaryota</taxon>
        <taxon>Fungi</taxon>
        <taxon>Dikarya</taxon>
        <taxon>Ascomycota</taxon>
        <taxon>Pezizomycotina</taxon>
        <taxon>Pezizomycetes</taxon>
        <taxon>Pezizales</taxon>
        <taxon>Tuberaceae</taxon>
        <taxon>Choiromyces</taxon>
    </lineage>
</organism>
<evidence type="ECO:0000313" key="2">
    <source>
        <dbReference type="Proteomes" id="UP000276215"/>
    </source>
</evidence>
<proteinExistence type="predicted"/>
<protein>
    <submittedName>
        <fullName evidence="1">Uncharacterized protein</fullName>
    </submittedName>
</protein>
<name>A0A3N4JXD4_9PEZI</name>